<sequence length="117" mass="12335">MRSAPTHCAACSRGAQVRPWVEGGLACEAVGGTVAAVSAFDPLGAVASYPGPVWLINGSRDPFRMDEREFLRACRHGRLYVLPRTGHLGALADPRALARLLGDFANAASAFTADAVR</sequence>
<evidence type="ECO:0000313" key="1">
    <source>
        <dbReference type="EMBL" id="SDG51802.1"/>
    </source>
</evidence>
<protein>
    <recommendedName>
        <fullName evidence="3">TAP-like protein</fullName>
    </recommendedName>
</protein>
<dbReference type="STRING" id="504805.SAMN05421505_1051"/>
<accession>A0A1G7UW81</accession>
<dbReference type="SUPFAM" id="SSF53474">
    <property type="entry name" value="alpha/beta-Hydrolases"/>
    <property type="match status" value="1"/>
</dbReference>
<reference evidence="1 2" key="1">
    <citation type="submission" date="2016-10" db="EMBL/GenBank/DDBJ databases">
        <authorList>
            <person name="de Groot N.N."/>
        </authorList>
    </citation>
    <scope>NUCLEOTIDE SEQUENCE [LARGE SCALE GENOMIC DNA]</scope>
    <source>
        <strain evidence="1 2">CPCC 201354</strain>
    </source>
</reference>
<organism evidence="1 2">
    <name type="scientific">Sinosporangium album</name>
    <dbReference type="NCBI Taxonomy" id="504805"/>
    <lineage>
        <taxon>Bacteria</taxon>
        <taxon>Bacillati</taxon>
        <taxon>Actinomycetota</taxon>
        <taxon>Actinomycetes</taxon>
        <taxon>Streptosporangiales</taxon>
        <taxon>Streptosporangiaceae</taxon>
        <taxon>Sinosporangium</taxon>
    </lineage>
</organism>
<gene>
    <name evidence="1" type="ORF">SAMN05421505_1051</name>
</gene>
<evidence type="ECO:0000313" key="2">
    <source>
        <dbReference type="Proteomes" id="UP000198923"/>
    </source>
</evidence>
<name>A0A1G7UW81_9ACTN</name>
<keyword evidence="2" id="KW-1185">Reference proteome</keyword>
<proteinExistence type="predicted"/>
<dbReference type="InterPro" id="IPR029058">
    <property type="entry name" value="AB_hydrolase_fold"/>
</dbReference>
<dbReference type="Proteomes" id="UP000198923">
    <property type="component" value="Unassembled WGS sequence"/>
</dbReference>
<dbReference type="Gene3D" id="3.40.50.1820">
    <property type="entry name" value="alpha/beta hydrolase"/>
    <property type="match status" value="1"/>
</dbReference>
<evidence type="ECO:0008006" key="3">
    <source>
        <dbReference type="Google" id="ProtNLM"/>
    </source>
</evidence>
<dbReference type="AlphaFoldDB" id="A0A1G7UW81"/>
<dbReference type="EMBL" id="FNCN01000005">
    <property type="protein sequence ID" value="SDG51802.1"/>
    <property type="molecule type" value="Genomic_DNA"/>
</dbReference>